<evidence type="ECO:0000313" key="2">
    <source>
        <dbReference type="Proteomes" id="UP001162992"/>
    </source>
</evidence>
<comment type="caution">
    <text evidence="1">The sequence shown here is derived from an EMBL/GenBank/DDBJ whole genome shotgun (WGS) entry which is preliminary data.</text>
</comment>
<proteinExistence type="predicted"/>
<reference evidence="2" key="1">
    <citation type="journal article" date="2024" name="Proc. Natl. Acad. Sci. U.S.A.">
        <title>Extraordinary preservation of gene collinearity over three hundred million years revealed in homosporous lycophytes.</title>
        <authorList>
            <person name="Li C."/>
            <person name="Wickell D."/>
            <person name="Kuo L.Y."/>
            <person name="Chen X."/>
            <person name="Nie B."/>
            <person name="Liao X."/>
            <person name="Peng D."/>
            <person name="Ji J."/>
            <person name="Jenkins J."/>
            <person name="Williams M."/>
            <person name="Shu S."/>
            <person name="Plott C."/>
            <person name="Barry K."/>
            <person name="Rajasekar S."/>
            <person name="Grimwood J."/>
            <person name="Han X."/>
            <person name="Sun S."/>
            <person name="Hou Z."/>
            <person name="He W."/>
            <person name="Dai G."/>
            <person name="Sun C."/>
            <person name="Schmutz J."/>
            <person name="Leebens-Mack J.H."/>
            <person name="Li F.W."/>
            <person name="Wang L."/>
        </authorList>
    </citation>
    <scope>NUCLEOTIDE SEQUENCE [LARGE SCALE GENOMIC DNA]</scope>
    <source>
        <strain evidence="2">cv. PW_Plant_1</strain>
    </source>
</reference>
<dbReference type="Proteomes" id="UP001162992">
    <property type="component" value="Chromosome 10"/>
</dbReference>
<keyword evidence="2" id="KW-1185">Reference proteome</keyword>
<dbReference type="EMBL" id="CM055101">
    <property type="protein sequence ID" value="KAJ7542413.1"/>
    <property type="molecule type" value="Genomic_DNA"/>
</dbReference>
<organism evidence="1 2">
    <name type="scientific">Diphasiastrum complanatum</name>
    <name type="common">Issler's clubmoss</name>
    <name type="synonym">Lycopodium complanatum</name>
    <dbReference type="NCBI Taxonomy" id="34168"/>
    <lineage>
        <taxon>Eukaryota</taxon>
        <taxon>Viridiplantae</taxon>
        <taxon>Streptophyta</taxon>
        <taxon>Embryophyta</taxon>
        <taxon>Tracheophyta</taxon>
        <taxon>Lycopodiopsida</taxon>
        <taxon>Lycopodiales</taxon>
        <taxon>Lycopodiaceae</taxon>
        <taxon>Lycopodioideae</taxon>
        <taxon>Diphasiastrum</taxon>
    </lineage>
</organism>
<accession>A0ACC2CK86</accession>
<gene>
    <name evidence="1" type="ORF">O6H91_10G105200</name>
</gene>
<name>A0ACC2CK86_DIPCM</name>
<protein>
    <submittedName>
        <fullName evidence="1">Uncharacterized protein</fullName>
    </submittedName>
</protein>
<sequence>MIPRDAPVAVLNNFNTCLHTQNRIARSVAVPSHMTMIQLRMPLPIGLSIWHEAQPSASHAQRISVVRYELVQVAKELSQVVKSKRFTLSRAASTEASSSLRPSITWGGVQDNKAQNTARDEVINFLKAEGFDTREIESLDLPTSVAIVKERLDFLSKLGLEKEHINEYPLMICCSVKKNMVPVIDYLEKLGFTSEILPIFLRKYPMVLHTSVVVDLQPVVSYLEGFGIDRNDISKVLLKNPDVLGFRLEGTMSTSVAYLVSIGVGIREVAPMLIEFPQILGMRVGNNIKPKVEFISSLGLPKEAVAKILEKHPYLLGLGLDDKIRPAIATLTRAGVREQALPAVITQFPDIFALNVEQKLAGKSIWLTKQLHVEPEDVARIVEKLPQIILINEGMAMERVNFLIKIGGLNENEIAKMVTRCPQILALSIEDALSPSLKFFKEEMKRPLQDLIDFPAYFTYNLENRIQPRYKQIRQKGIKCSLSWLLNCSDAKFQERLDLSYIENPLVERAELSFVLENPFQNKDQSLQDQGEKPKAKVDADKFLASEEDGNERDADDEDERATEGEEWSESDEAGEACGQTLMNQVKNSRRVI</sequence>
<evidence type="ECO:0000313" key="1">
    <source>
        <dbReference type="EMBL" id="KAJ7542413.1"/>
    </source>
</evidence>